<feature type="compositionally biased region" description="Acidic residues" evidence="6">
    <location>
        <begin position="495"/>
        <end position="509"/>
    </location>
</feature>
<evidence type="ECO:0000256" key="5">
    <source>
        <dbReference type="ARBA" id="ARBA00023136"/>
    </source>
</evidence>
<evidence type="ECO:0000313" key="8">
    <source>
        <dbReference type="Proteomes" id="UP000002039"/>
    </source>
</evidence>
<feature type="compositionally biased region" description="Low complexity" evidence="6">
    <location>
        <begin position="514"/>
        <end position="523"/>
    </location>
</feature>
<dbReference type="EMBL" id="EQ999979">
    <property type="protein sequence ID" value="EEQ91444.2"/>
    <property type="molecule type" value="Genomic_DNA"/>
</dbReference>
<dbReference type="GeneID" id="69028428"/>
<keyword evidence="8" id="KW-1185">Reference proteome</keyword>
<protein>
    <recommendedName>
        <fullName evidence="4">Inheritance of peroxisomes protein 1</fullName>
    </recommendedName>
</protein>
<reference evidence="8" key="1">
    <citation type="journal article" date="2015" name="PLoS Genet.">
        <title>The dynamic genome and transcriptome of the human fungal pathogen Blastomyces and close relative Emmonsia.</title>
        <authorList>
            <person name="Munoz J.F."/>
            <person name="Gauthier G.M."/>
            <person name="Desjardins C.A."/>
            <person name="Gallo J.E."/>
            <person name="Holder J."/>
            <person name="Sullivan T.D."/>
            <person name="Marty A.J."/>
            <person name="Carmen J.C."/>
            <person name="Chen Z."/>
            <person name="Ding L."/>
            <person name="Gujja S."/>
            <person name="Magrini V."/>
            <person name="Misas E."/>
            <person name="Mitreva M."/>
            <person name="Priest M."/>
            <person name="Saif S."/>
            <person name="Whiston E.A."/>
            <person name="Young S."/>
            <person name="Zeng Q."/>
            <person name="Goldman W.E."/>
            <person name="Mardis E.R."/>
            <person name="Taylor J.W."/>
            <person name="McEwen J.G."/>
            <person name="Clay O.K."/>
            <person name="Klein B.S."/>
            <person name="Cuomo C.A."/>
        </authorList>
    </citation>
    <scope>NUCLEOTIDE SEQUENCE [LARGE SCALE GENOMIC DNA]</scope>
    <source>
        <strain evidence="8">ER-3 / ATCC MYA-2586</strain>
    </source>
</reference>
<dbReference type="RefSeq" id="XP_045277982.1">
    <property type="nucleotide sequence ID" value="XM_045422315.1"/>
</dbReference>
<feature type="compositionally biased region" description="Pro residues" evidence="6">
    <location>
        <begin position="321"/>
        <end position="334"/>
    </location>
</feature>
<evidence type="ECO:0000313" key="7">
    <source>
        <dbReference type="EMBL" id="EEQ91444.2"/>
    </source>
</evidence>
<evidence type="ECO:0000256" key="2">
    <source>
        <dbReference type="ARBA" id="ARBA00004421"/>
    </source>
</evidence>
<evidence type="ECO:0000256" key="1">
    <source>
        <dbReference type="ARBA" id="ARBA00003594"/>
    </source>
</evidence>
<accession>A0ABP2F3H4</accession>
<dbReference type="Proteomes" id="UP000002039">
    <property type="component" value="Unassembled WGS sequence"/>
</dbReference>
<evidence type="ECO:0000256" key="3">
    <source>
        <dbReference type="ARBA" id="ARBA00010707"/>
    </source>
</evidence>
<gene>
    <name evidence="7" type="ORF">BDCG_06564</name>
</gene>
<feature type="compositionally biased region" description="Polar residues" evidence="6">
    <location>
        <begin position="401"/>
        <end position="419"/>
    </location>
</feature>
<name>A0ABP2F3H4_AJEDR</name>
<feature type="compositionally biased region" description="Low complexity" evidence="6">
    <location>
        <begin position="302"/>
        <end position="320"/>
    </location>
</feature>
<dbReference type="InterPro" id="IPR024758">
    <property type="entry name" value="Inp1"/>
</dbReference>
<comment type="function">
    <text evidence="1">Required for peroxisome inheritance.</text>
</comment>
<sequence length="539" mass="59241">MTDLMDPAKPLQRSNTLPVRLRHSLDSVDGAASLSNEVLFHHSDAKIVKFELPKSAQIPPPSDISSDLDYVVDAVETLPWRLSTERTVALGNLKIEHVPGSTIFLKSGNVVQALMKNCQCWCVDGASIFVIRIRRLTYYRIELPNETEQDKEQVEKLKHVLRAIIRYEVTPCPFKRGFSVELPEDANTPRKKKAWRPKLDPSFEPRKLSFGDASSDGVGCWRSDTASTRADTEDGVATDGSDNTPRARRASIFHYQGSPTVSIPTRTRTARNVTEPTYNFDSIMARFQALPDSESEADGGNLSSSLDSFHSFQSSHSGLLPSPPYSDPPSPLDPQPFVNADQPQILLKQTHTREDSEATVVPKPIAPEEHVPASKENGFVDSDASTNHVTNLARHMNGITTSALTTDPDSTARQRSVQTPRKREISPMLPLSTIYNPEDKSPINKMTTSILQKTCSIIVGTPIQVLALLLHIAARIAHGDGPRAVNSAESTYDCDPSDSDDDIWSEDDFGVPLSAAVSANADDSSPEAGHIDLWEDELD</sequence>
<keyword evidence="5" id="KW-0472">Membrane</keyword>
<feature type="region of interest" description="Disordered" evidence="6">
    <location>
        <begin position="481"/>
        <end position="539"/>
    </location>
</feature>
<comment type="similarity">
    <text evidence="3">Belongs to the INP1 family.</text>
</comment>
<feature type="region of interest" description="Disordered" evidence="6">
    <location>
        <begin position="291"/>
        <end position="334"/>
    </location>
</feature>
<proteinExistence type="inferred from homology"/>
<evidence type="ECO:0000256" key="6">
    <source>
        <dbReference type="SAM" id="MobiDB-lite"/>
    </source>
</evidence>
<feature type="region of interest" description="Disordered" evidence="6">
    <location>
        <begin position="401"/>
        <end position="423"/>
    </location>
</feature>
<dbReference type="Pfam" id="PF12634">
    <property type="entry name" value="Inp1"/>
    <property type="match status" value="1"/>
</dbReference>
<feature type="region of interest" description="Disordered" evidence="6">
    <location>
        <begin position="221"/>
        <end position="250"/>
    </location>
</feature>
<evidence type="ECO:0000256" key="4">
    <source>
        <dbReference type="ARBA" id="ARBA00021397"/>
    </source>
</evidence>
<comment type="subcellular location">
    <subcellularLocation>
        <location evidence="2">Peroxisome membrane</location>
        <topology evidence="2">Peripheral membrane protein</topology>
    </subcellularLocation>
</comment>
<organism evidence="7 8">
    <name type="scientific">Ajellomyces dermatitidis (strain ER-3 / ATCC MYA-2586)</name>
    <name type="common">Blastomyces dermatitidis</name>
    <dbReference type="NCBI Taxonomy" id="559297"/>
    <lineage>
        <taxon>Eukaryota</taxon>
        <taxon>Fungi</taxon>
        <taxon>Dikarya</taxon>
        <taxon>Ascomycota</taxon>
        <taxon>Pezizomycotina</taxon>
        <taxon>Eurotiomycetes</taxon>
        <taxon>Eurotiomycetidae</taxon>
        <taxon>Onygenales</taxon>
        <taxon>Ajellomycetaceae</taxon>
        <taxon>Blastomyces</taxon>
    </lineage>
</organism>